<dbReference type="SUPFAM" id="SSF57802">
    <property type="entry name" value="Rubredoxin-like"/>
    <property type="match status" value="1"/>
</dbReference>
<accession>A0AAE3QM68</accession>
<dbReference type="PANTHER" id="PTHR47627:SF1">
    <property type="entry name" value="RUBREDOXIN-1-RELATED"/>
    <property type="match status" value="1"/>
</dbReference>
<feature type="domain" description="Rubredoxin-like" evidence="6">
    <location>
        <begin position="438"/>
        <end position="489"/>
    </location>
</feature>
<evidence type="ECO:0000256" key="1">
    <source>
        <dbReference type="ARBA" id="ARBA00001965"/>
    </source>
</evidence>
<keyword evidence="2" id="KW-0813">Transport</keyword>
<evidence type="ECO:0000313" key="7">
    <source>
        <dbReference type="EMBL" id="MDJ1479183.1"/>
    </source>
</evidence>
<keyword evidence="4" id="KW-0249">Electron transport</keyword>
<dbReference type="RefSeq" id="WP_313975158.1">
    <property type="nucleotide sequence ID" value="NZ_JASJOS010000001.1"/>
</dbReference>
<dbReference type="Pfam" id="PF00301">
    <property type="entry name" value="Rubredoxin"/>
    <property type="match status" value="1"/>
</dbReference>
<evidence type="ECO:0000256" key="5">
    <source>
        <dbReference type="ARBA" id="ARBA00023004"/>
    </source>
</evidence>
<evidence type="ECO:0000256" key="4">
    <source>
        <dbReference type="ARBA" id="ARBA00022982"/>
    </source>
</evidence>
<dbReference type="GO" id="GO:0005506">
    <property type="term" value="F:iron ion binding"/>
    <property type="evidence" value="ECO:0007669"/>
    <property type="project" value="InterPro"/>
</dbReference>
<name>A0AAE3QM68_9BACT</name>
<evidence type="ECO:0000256" key="3">
    <source>
        <dbReference type="ARBA" id="ARBA00022723"/>
    </source>
</evidence>
<dbReference type="Proteomes" id="UP001241110">
    <property type="component" value="Unassembled WGS sequence"/>
</dbReference>
<proteinExistence type="predicted"/>
<evidence type="ECO:0000313" key="8">
    <source>
        <dbReference type="Proteomes" id="UP001241110"/>
    </source>
</evidence>
<dbReference type="Gene3D" id="2.20.28.10">
    <property type="match status" value="1"/>
</dbReference>
<dbReference type="PANTHER" id="PTHR47627">
    <property type="entry name" value="RUBREDOXIN"/>
    <property type="match status" value="1"/>
</dbReference>
<dbReference type="InterPro" id="IPR024934">
    <property type="entry name" value="Rubredoxin-like_dom"/>
</dbReference>
<comment type="cofactor">
    <cofactor evidence="1">
        <name>Fe(3+)</name>
        <dbReference type="ChEBI" id="CHEBI:29034"/>
    </cofactor>
</comment>
<dbReference type="InterPro" id="IPR050526">
    <property type="entry name" value="Rubredoxin_ET"/>
</dbReference>
<dbReference type="PROSITE" id="PS50903">
    <property type="entry name" value="RUBREDOXIN_LIKE"/>
    <property type="match status" value="1"/>
</dbReference>
<dbReference type="AlphaFoldDB" id="A0AAE3QM68"/>
<dbReference type="CDD" id="cd00730">
    <property type="entry name" value="rubredoxin"/>
    <property type="match status" value="1"/>
</dbReference>
<dbReference type="EMBL" id="JASJOS010000001">
    <property type="protein sequence ID" value="MDJ1479183.1"/>
    <property type="molecule type" value="Genomic_DNA"/>
</dbReference>
<dbReference type="InterPro" id="IPR024935">
    <property type="entry name" value="Rubredoxin_dom"/>
</dbReference>
<comment type="caution">
    <text evidence="7">The sequence shown here is derived from an EMBL/GenBank/DDBJ whole genome shotgun (WGS) entry which is preliminary data.</text>
</comment>
<dbReference type="GO" id="GO:0009055">
    <property type="term" value="F:electron transfer activity"/>
    <property type="evidence" value="ECO:0007669"/>
    <property type="project" value="TreeGrafter"/>
</dbReference>
<reference evidence="7" key="1">
    <citation type="submission" date="2023-05" db="EMBL/GenBank/DDBJ databases">
        <authorList>
            <person name="Zhang X."/>
        </authorList>
    </citation>
    <scope>NUCLEOTIDE SEQUENCE</scope>
    <source>
        <strain evidence="7">YF14B1</strain>
    </source>
</reference>
<protein>
    <submittedName>
        <fullName evidence="7">Rubredoxin</fullName>
    </submittedName>
</protein>
<keyword evidence="3" id="KW-0479">Metal-binding</keyword>
<evidence type="ECO:0000259" key="6">
    <source>
        <dbReference type="PROSITE" id="PS50903"/>
    </source>
</evidence>
<evidence type="ECO:0000256" key="2">
    <source>
        <dbReference type="ARBA" id="ARBA00022448"/>
    </source>
</evidence>
<dbReference type="GO" id="GO:0043448">
    <property type="term" value="P:alkane catabolic process"/>
    <property type="evidence" value="ECO:0007669"/>
    <property type="project" value="TreeGrafter"/>
</dbReference>
<keyword evidence="5" id="KW-0408">Iron</keyword>
<sequence>MRHSYIVKINFTGGIVPAGQLQQILGILEHARVRHVRFGLRQQLLIEVVAEEYETLDTLLKQHNIVYEFDTGQYPNIVSSYPAEEIFSADNWLGEGIYKDIFDLFDYRPQLKINISDNNQSFSPFFTGNINWIASSHAHFWYLYVRFPKTNSIFAWKELIYSNDIPQVSKTIEKIIWEDKVAFYANDQAEGDKLAILVKQQCEYIAKPAKEPLELLPFRLPYYEGFNRYGDKTWLGIYRRDESFPVNFLMDICKACCQTKIGQLCVTSWKSLIIKGIEAKDRLVWDKVLTRHQINVRHAANELNWQIEDESIEGLELKQQLVKHLDANDLRTFGLSFAIQTRPKSELFGCVIIRKKPVLRFGDYTILSLYDILYTDDFNPNSRKLYVFEKNLLKSYLGEQVRRFCKTYLRTRIGQQNEDLFAQPVEETMLSGETSIPDFVYQCKHCYSVYDPLVGEPESNILALTSFDTLPESYCCPLCEAGKTEFIRKERSMIFV</sequence>
<gene>
    <name evidence="7" type="ORF">QNI16_01730</name>
</gene>
<organism evidence="7 8">
    <name type="scientific">Xanthocytophaga flava</name>
    <dbReference type="NCBI Taxonomy" id="3048013"/>
    <lineage>
        <taxon>Bacteria</taxon>
        <taxon>Pseudomonadati</taxon>
        <taxon>Bacteroidota</taxon>
        <taxon>Cytophagia</taxon>
        <taxon>Cytophagales</taxon>
        <taxon>Rhodocytophagaceae</taxon>
        <taxon>Xanthocytophaga</taxon>
    </lineage>
</organism>